<dbReference type="Gene3D" id="1.10.10.10">
    <property type="entry name" value="Winged helix-like DNA-binding domain superfamily/Winged helix DNA-binding domain"/>
    <property type="match status" value="1"/>
</dbReference>
<dbReference type="InterPro" id="IPR007627">
    <property type="entry name" value="RNA_pol_sigma70_r2"/>
</dbReference>
<dbReference type="GO" id="GO:0003677">
    <property type="term" value="F:DNA binding"/>
    <property type="evidence" value="ECO:0007669"/>
    <property type="project" value="InterPro"/>
</dbReference>
<dbReference type="EMBL" id="JAMLDX010000027">
    <property type="protein sequence ID" value="MCP3732983.1"/>
    <property type="molecule type" value="Genomic_DNA"/>
</dbReference>
<gene>
    <name evidence="7" type="ORF">M9978_21435</name>
</gene>
<evidence type="ECO:0000256" key="3">
    <source>
        <dbReference type="ARBA" id="ARBA00023082"/>
    </source>
</evidence>
<organism evidence="7 8">
    <name type="scientific">Sphingomonas tagetis</name>
    <dbReference type="NCBI Taxonomy" id="2949092"/>
    <lineage>
        <taxon>Bacteria</taxon>
        <taxon>Pseudomonadati</taxon>
        <taxon>Pseudomonadota</taxon>
        <taxon>Alphaproteobacteria</taxon>
        <taxon>Sphingomonadales</taxon>
        <taxon>Sphingomonadaceae</taxon>
        <taxon>Sphingomonas</taxon>
    </lineage>
</organism>
<evidence type="ECO:0000259" key="5">
    <source>
        <dbReference type="Pfam" id="PF04542"/>
    </source>
</evidence>
<comment type="caution">
    <text evidence="7">The sequence shown here is derived from an EMBL/GenBank/DDBJ whole genome shotgun (WGS) entry which is preliminary data.</text>
</comment>
<keyword evidence="4" id="KW-0804">Transcription</keyword>
<reference evidence="7" key="1">
    <citation type="submission" date="2022-05" db="EMBL/GenBank/DDBJ databases">
        <title>Sphingomonas sp. strain MG17 Genome sequencing and assembly.</title>
        <authorList>
            <person name="Kim I."/>
        </authorList>
    </citation>
    <scope>NUCLEOTIDE SEQUENCE</scope>
    <source>
        <strain evidence="7">MG17</strain>
    </source>
</reference>
<dbReference type="InterPro" id="IPR013249">
    <property type="entry name" value="RNA_pol_sigma70_r4_t2"/>
</dbReference>
<name>A0A9X2HL94_9SPHN</name>
<dbReference type="Pfam" id="PF04542">
    <property type="entry name" value="Sigma70_r2"/>
    <property type="match status" value="1"/>
</dbReference>
<proteinExistence type="inferred from homology"/>
<dbReference type="InterPro" id="IPR014284">
    <property type="entry name" value="RNA_pol_sigma-70_dom"/>
</dbReference>
<dbReference type="GO" id="GO:0006352">
    <property type="term" value="P:DNA-templated transcription initiation"/>
    <property type="evidence" value="ECO:0007669"/>
    <property type="project" value="InterPro"/>
</dbReference>
<comment type="similarity">
    <text evidence="1">Belongs to the sigma-70 factor family. ECF subfamily.</text>
</comment>
<keyword evidence="8" id="KW-1185">Reference proteome</keyword>
<dbReference type="SUPFAM" id="SSF88659">
    <property type="entry name" value="Sigma3 and sigma4 domains of RNA polymerase sigma factors"/>
    <property type="match status" value="1"/>
</dbReference>
<dbReference type="Pfam" id="PF08281">
    <property type="entry name" value="Sigma70_r4_2"/>
    <property type="match status" value="1"/>
</dbReference>
<dbReference type="NCBIfam" id="TIGR02937">
    <property type="entry name" value="sigma70-ECF"/>
    <property type="match status" value="1"/>
</dbReference>
<evidence type="ECO:0000313" key="7">
    <source>
        <dbReference type="EMBL" id="MCP3732983.1"/>
    </source>
</evidence>
<dbReference type="InterPro" id="IPR036388">
    <property type="entry name" value="WH-like_DNA-bd_sf"/>
</dbReference>
<sequence length="169" mass="19070">MNAALGREVVELSREFRPALMAFFLRRVHDHAEAEDLTQEVFSRIAAQPDMPVRSGSAYLFQVAANLLRDRARRQQVRRNYRETLGQIDGEAIELIDPYRVTAARSSMAALRAALDELDPTTSAIFVLYRLEHMSKDVIAEGFGITVRTVEKHLTRAMARLTARLGDAI</sequence>
<dbReference type="PANTHER" id="PTHR43133:SF63">
    <property type="entry name" value="RNA POLYMERASE SIGMA FACTOR FECI-RELATED"/>
    <property type="match status" value="1"/>
</dbReference>
<dbReference type="AlphaFoldDB" id="A0A9X2HL94"/>
<evidence type="ECO:0000256" key="2">
    <source>
        <dbReference type="ARBA" id="ARBA00023015"/>
    </source>
</evidence>
<feature type="domain" description="RNA polymerase sigma-70 region 2" evidence="5">
    <location>
        <begin position="14"/>
        <end position="76"/>
    </location>
</feature>
<dbReference type="SUPFAM" id="SSF88946">
    <property type="entry name" value="Sigma2 domain of RNA polymerase sigma factors"/>
    <property type="match status" value="1"/>
</dbReference>
<evidence type="ECO:0000313" key="8">
    <source>
        <dbReference type="Proteomes" id="UP001139451"/>
    </source>
</evidence>
<dbReference type="PANTHER" id="PTHR43133">
    <property type="entry name" value="RNA POLYMERASE ECF-TYPE SIGMA FACTO"/>
    <property type="match status" value="1"/>
</dbReference>
<accession>A0A9X2HL94</accession>
<keyword evidence="2" id="KW-0805">Transcription regulation</keyword>
<protein>
    <submittedName>
        <fullName evidence="7">Sigma-70 family RNA polymerase sigma factor</fullName>
    </submittedName>
</protein>
<dbReference type="InterPro" id="IPR013324">
    <property type="entry name" value="RNA_pol_sigma_r3/r4-like"/>
</dbReference>
<dbReference type="InterPro" id="IPR013325">
    <property type="entry name" value="RNA_pol_sigma_r2"/>
</dbReference>
<dbReference type="Gene3D" id="1.10.1740.10">
    <property type="match status" value="1"/>
</dbReference>
<evidence type="ECO:0000256" key="4">
    <source>
        <dbReference type="ARBA" id="ARBA00023163"/>
    </source>
</evidence>
<dbReference type="RefSeq" id="WP_367305141.1">
    <property type="nucleotide sequence ID" value="NZ_JAMLDX010000027.1"/>
</dbReference>
<feature type="domain" description="RNA polymerase sigma factor 70 region 4 type 2" evidence="6">
    <location>
        <begin position="110"/>
        <end position="161"/>
    </location>
</feature>
<dbReference type="GO" id="GO:0016987">
    <property type="term" value="F:sigma factor activity"/>
    <property type="evidence" value="ECO:0007669"/>
    <property type="project" value="UniProtKB-KW"/>
</dbReference>
<dbReference type="InterPro" id="IPR039425">
    <property type="entry name" value="RNA_pol_sigma-70-like"/>
</dbReference>
<keyword evidence="3" id="KW-0731">Sigma factor</keyword>
<evidence type="ECO:0000259" key="6">
    <source>
        <dbReference type="Pfam" id="PF08281"/>
    </source>
</evidence>
<dbReference type="Proteomes" id="UP001139451">
    <property type="component" value="Unassembled WGS sequence"/>
</dbReference>
<evidence type="ECO:0000256" key="1">
    <source>
        <dbReference type="ARBA" id="ARBA00010641"/>
    </source>
</evidence>